<protein>
    <recommendedName>
        <fullName evidence="3">Cellular nucleic acid-binding protein</fullName>
    </recommendedName>
</protein>
<feature type="non-terminal residue" evidence="1">
    <location>
        <position position="76"/>
    </location>
</feature>
<evidence type="ECO:0000313" key="2">
    <source>
        <dbReference type="Proteomes" id="UP000265520"/>
    </source>
</evidence>
<reference evidence="1 2" key="1">
    <citation type="journal article" date="2018" name="Front. Plant Sci.">
        <title>Red Clover (Trifolium pratense) and Zigzag Clover (T. medium) - A Picture of Genomic Similarities and Differences.</title>
        <authorList>
            <person name="Dluhosova J."/>
            <person name="Istvanek J."/>
            <person name="Nedelnik J."/>
            <person name="Repkova J."/>
        </authorList>
    </citation>
    <scope>NUCLEOTIDE SEQUENCE [LARGE SCALE GENOMIC DNA]</scope>
    <source>
        <strain evidence="2">cv. 10/8</strain>
        <tissue evidence="1">Leaf</tissue>
    </source>
</reference>
<dbReference type="Proteomes" id="UP000265520">
    <property type="component" value="Unassembled WGS sequence"/>
</dbReference>
<dbReference type="AlphaFoldDB" id="A0A392RVR1"/>
<proteinExistence type="predicted"/>
<sequence length="76" mass="8464">MTIDSPTSECFVSAMTCHKYLVEGAQGYMLLFSAKVEVENDMTSMPVVCEFPDVFPKDVSSLPPDRELEFAIDLIP</sequence>
<dbReference type="EMBL" id="LXQA010283163">
    <property type="protein sequence ID" value="MCI40713.1"/>
    <property type="molecule type" value="Genomic_DNA"/>
</dbReference>
<accession>A0A392RVR1</accession>
<keyword evidence="2" id="KW-1185">Reference proteome</keyword>
<comment type="caution">
    <text evidence="1">The sequence shown here is derived from an EMBL/GenBank/DDBJ whole genome shotgun (WGS) entry which is preliminary data.</text>
</comment>
<evidence type="ECO:0008006" key="3">
    <source>
        <dbReference type="Google" id="ProtNLM"/>
    </source>
</evidence>
<name>A0A392RVR1_9FABA</name>
<evidence type="ECO:0000313" key="1">
    <source>
        <dbReference type="EMBL" id="MCI40713.1"/>
    </source>
</evidence>
<organism evidence="1 2">
    <name type="scientific">Trifolium medium</name>
    <dbReference type="NCBI Taxonomy" id="97028"/>
    <lineage>
        <taxon>Eukaryota</taxon>
        <taxon>Viridiplantae</taxon>
        <taxon>Streptophyta</taxon>
        <taxon>Embryophyta</taxon>
        <taxon>Tracheophyta</taxon>
        <taxon>Spermatophyta</taxon>
        <taxon>Magnoliopsida</taxon>
        <taxon>eudicotyledons</taxon>
        <taxon>Gunneridae</taxon>
        <taxon>Pentapetalae</taxon>
        <taxon>rosids</taxon>
        <taxon>fabids</taxon>
        <taxon>Fabales</taxon>
        <taxon>Fabaceae</taxon>
        <taxon>Papilionoideae</taxon>
        <taxon>50 kb inversion clade</taxon>
        <taxon>NPAAA clade</taxon>
        <taxon>Hologalegina</taxon>
        <taxon>IRL clade</taxon>
        <taxon>Trifolieae</taxon>
        <taxon>Trifolium</taxon>
    </lineage>
</organism>